<evidence type="ECO:0000256" key="1">
    <source>
        <dbReference type="ARBA" id="ARBA00022603"/>
    </source>
</evidence>
<dbReference type="PANTHER" id="PTHR43712:SF2">
    <property type="entry name" value="O-METHYLTRANSFERASE CICE"/>
    <property type="match status" value="1"/>
</dbReference>
<evidence type="ECO:0000256" key="2">
    <source>
        <dbReference type="ARBA" id="ARBA00022679"/>
    </source>
</evidence>
<dbReference type="EMBL" id="SSHH01000002">
    <property type="protein sequence ID" value="TIX50260.1"/>
    <property type="molecule type" value="Genomic_DNA"/>
</dbReference>
<organism evidence="5 6">
    <name type="scientific">Alteraurantiacibacter aquimixticola</name>
    <dbReference type="NCBI Taxonomy" id="2489173"/>
    <lineage>
        <taxon>Bacteria</taxon>
        <taxon>Pseudomonadati</taxon>
        <taxon>Pseudomonadota</taxon>
        <taxon>Alphaproteobacteria</taxon>
        <taxon>Sphingomonadales</taxon>
        <taxon>Erythrobacteraceae</taxon>
        <taxon>Alteraurantiacibacter</taxon>
    </lineage>
</organism>
<dbReference type="OrthoDB" id="7418600at2"/>
<keyword evidence="1" id="KW-0489">Methyltransferase</keyword>
<dbReference type="GO" id="GO:0032259">
    <property type="term" value="P:methylation"/>
    <property type="evidence" value="ECO:0007669"/>
    <property type="project" value="UniProtKB-KW"/>
</dbReference>
<dbReference type="Proteomes" id="UP000309389">
    <property type="component" value="Unassembled WGS sequence"/>
</dbReference>
<dbReference type="InterPro" id="IPR001077">
    <property type="entry name" value="COMT_C"/>
</dbReference>
<dbReference type="SUPFAM" id="SSF53335">
    <property type="entry name" value="S-adenosyl-L-methionine-dependent methyltransferases"/>
    <property type="match status" value="1"/>
</dbReference>
<evidence type="ECO:0000259" key="4">
    <source>
        <dbReference type="Pfam" id="PF00891"/>
    </source>
</evidence>
<proteinExistence type="predicted"/>
<sequence length="341" mass="37211">MMGPLPPSADDRLIWDMWESQFRLPVATVADEVGTFRALGNAALTTAELASEIRVDERALGIHLAALASSGLVEKRDGRWAATPAARTWMHPDAEGYWGGFLFRFRETIPMHAQLLETLRTGKRPANAQTGGPEWERGHMTQEAAERIARFMHAHSMAPARGAAAQSVFGGISSLMDVGCGSGVYGIEIARANPRLQVTLLDLKEMCSEAAKFVEEAGLTGRITTAGVNMFEEDWPTGHEAHFFANVFHDWSEETNKLLARKSFDALPSGGKILLSEILMDDDGTGPWYAASFSLLMLVGTLGKQYTLPEFREILESVGFTDVRASRTGGGYYSLVSATKP</sequence>
<dbReference type="PROSITE" id="PS51683">
    <property type="entry name" value="SAM_OMT_II"/>
    <property type="match status" value="1"/>
</dbReference>
<dbReference type="CDD" id="cd02440">
    <property type="entry name" value="AdoMet_MTases"/>
    <property type="match status" value="1"/>
</dbReference>
<comment type="caution">
    <text evidence="5">The sequence shown here is derived from an EMBL/GenBank/DDBJ whole genome shotgun (WGS) entry which is preliminary data.</text>
</comment>
<keyword evidence="3" id="KW-0949">S-adenosyl-L-methionine</keyword>
<name>A0A4T3F2F6_9SPHN</name>
<gene>
    <name evidence="5" type="ORF">E5222_08215</name>
</gene>
<evidence type="ECO:0000313" key="5">
    <source>
        <dbReference type="EMBL" id="TIX50260.1"/>
    </source>
</evidence>
<evidence type="ECO:0000313" key="6">
    <source>
        <dbReference type="Proteomes" id="UP000309389"/>
    </source>
</evidence>
<dbReference type="InterPro" id="IPR036388">
    <property type="entry name" value="WH-like_DNA-bd_sf"/>
</dbReference>
<dbReference type="PANTHER" id="PTHR43712">
    <property type="entry name" value="PUTATIVE (AFU_ORTHOLOGUE AFUA_4G14580)-RELATED"/>
    <property type="match status" value="1"/>
</dbReference>
<dbReference type="Pfam" id="PF00891">
    <property type="entry name" value="Methyltransf_2"/>
    <property type="match status" value="1"/>
</dbReference>
<accession>A0A4T3F2F6</accession>
<reference evidence="5 6" key="1">
    <citation type="submission" date="2019-04" db="EMBL/GenBank/DDBJ databases">
        <title>Altererythrobacter aquimixticola sp. nov., isolated from sediment of junction between the ocean and a freshwater spring.</title>
        <authorList>
            <person name="Yoon J.-H."/>
        </authorList>
    </citation>
    <scope>NUCLEOTIDE SEQUENCE [LARGE SCALE GENOMIC DNA]</scope>
    <source>
        <strain evidence="5 6">SSKS-13</strain>
    </source>
</reference>
<feature type="domain" description="O-methyltransferase C-terminal" evidence="4">
    <location>
        <begin position="115"/>
        <end position="320"/>
    </location>
</feature>
<keyword evidence="2" id="KW-0808">Transferase</keyword>
<protein>
    <recommendedName>
        <fullName evidence="4">O-methyltransferase C-terminal domain-containing protein</fullName>
    </recommendedName>
</protein>
<dbReference type="InterPro" id="IPR036390">
    <property type="entry name" value="WH_DNA-bd_sf"/>
</dbReference>
<keyword evidence="6" id="KW-1185">Reference proteome</keyword>
<dbReference type="AlphaFoldDB" id="A0A4T3F2F6"/>
<dbReference type="Gene3D" id="3.40.50.150">
    <property type="entry name" value="Vaccinia Virus protein VP39"/>
    <property type="match status" value="1"/>
</dbReference>
<dbReference type="Gene3D" id="1.10.10.10">
    <property type="entry name" value="Winged helix-like DNA-binding domain superfamily/Winged helix DNA-binding domain"/>
    <property type="match status" value="1"/>
</dbReference>
<evidence type="ECO:0000256" key="3">
    <source>
        <dbReference type="ARBA" id="ARBA00022691"/>
    </source>
</evidence>
<dbReference type="GO" id="GO:0008171">
    <property type="term" value="F:O-methyltransferase activity"/>
    <property type="evidence" value="ECO:0007669"/>
    <property type="project" value="InterPro"/>
</dbReference>
<dbReference type="InterPro" id="IPR016461">
    <property type="entry name" value="COMT-like"/>
</dbReference>
<dbReference type="SUPFAM" id="SSF46785">
    <property type="entry name" value="Winged helix' DNA-binding domain"/>
    <property type="match status" value="1"/>
</dbReference>
<dbReference type="InterPro" id="IPR029063">
    <property type="entry name" value="SAM-dependent_MTases_sf"/>
</dbReference>